<dbReference type="AlphaFoldDB" id="A0A6F9DJD9"/>
<proteinExistence type="evidence at transcript level"/>
<protein>
    <submittedName>
        <fullName evidence="1">Uncharacterized protein LOC104265552</fullName>
    </submittedName>
</protein>
<sequence>MKKFVFVKFLEGGQSYVVFNGWLVGLNRCRWPTDGNIQSMVKEEMEAKDTWPIYSCEILCQSNTYDRCLKKAYLQHIVETTDEEDVTVNQAPPLTRTQSISPKQLFAVSQIVPKKKRKSANAELHINCHYNYQLRDMGNEIIFLATSVQRLEKKIDQLIECPKKRVNSQLPIAAEDEEELAAAMKTMPV</sequence>
<dbReference type="EMBL" id="LR787278">
    <property type="protein sequence ID" value="CAB3263140.1"/>
    <property type="molecule type" value="mRNA"/>
</dbReference>
<evidence type="ECO:0000313" key="1">
    <source>
        <dbReference type="EMBL" id="CAB3263140.1"/>
    </source>
</evidence>
<accession>A0A6F9DJD9</accession>
<organism evidence="1">
    <name type="scientific">Phallusia mammillata</name>
    <dbReference type="NCBI Taxonomy" id="59560"/>
    <lineage>
        <taxon>Eukaryota</taxon>
        <taxon>Metazoa</taxon>
        <taxon>Chordata</taxon>
        <taxon>Tunicata</taxon>
        <taxon>Ascidiacea</taxon>
        <taxon>Phlebobranchia</taxon>
        <taxon>Ascidiidae</taxon>
        <taxon>Phallusia</taxon>
    </lineage>
</organism>
<name>A0A6F9DJD9_9ASCI</name>
<gene>
    <name evidence="1" type="primary">LOC104265552-001</name>
</gene>
<reference evidence="1" key="1">
    <citation type="submission" date="2020-04" db="EMBL/GenBank/DDBJ databases">
        <authorList>
            <person name="Neveu A P."/>
        </authorList>
    </citation>
    <scope>NUCLEOTIDE SEQUENCE</scope>
    <source>
        <tissue evidence="1">Whole embryo</tissue>
    </source>
</reference>